<dbReference type="Proteomes" id="UP000543642">
    <property type="component" value="Unassembled WGS sequence"/>
</dbReference>
<dbReference type="RefSeq" id="WP_183771976.1">
    <property type="nucleotide sequence ID" value="NZ_CAWVEG010000082.1"/>
</dbReference>
<comment type="caution">
    <text evidence="2">The sequence shown here is derived from an EMBL/GenBank/DDBJ whole genome shotgun (WGS) entry which is preliminary data.</text>
</comment>
<feature type="transmembrane region" description="Helical" evidence="1">
    <location>
        <begin position="77"/>
        <end position="102"/>
    </location>
</feature>
<dbReference type="EMBL" id="JACHFW010000002">
    <property type="protein sequence ID" value="MBB5263835.1"/>
    <property type="molecule type" value="Genomic_DNA"/>
</dbReference>
<name>A0A7W8H8X2_9FIRM</name>
<keyword evidence="1" id="KW-0472">Membrane</keyword>
<gene>
    <name evidence="2" type="ORF">HNP82_000933</name>
</gene>
<feature type="transmembrane region" description="Helical" evidence="1">
    <location>
        <begin position="108"/>
        <end position="126"/>
    </location>
</feature>
<accession>A0A7W8H8X2</accession>
<evidence type="ECO:0000256" key="1">
    <source>
        <dbReference type="SAM" id="Phobius"/>
    </source>
</evidence>
<reference evidence="2 3" key="1">
    <citation type="submission" date="2020-08" db="EMBL/GenBank/DDBJ databases">
        <title>Genomic Encyclopedia of Type Strains, Phase IV (KMG-IV): sequencing the most valuable type-strain genomes for metagenomic binning, comparative biology and taxonomic classification.</title>
        <authorList>
            <person name="Goeker M."/>
        </authorList>
    </citation>
    <scope>NUCLEOTIDE SEQUENCE [LARGE SCALE GENOMIC DNA]</scope>
    <source>
        <strain evidence="2 3">DSM 106146</strain>
    </source>
</reference>
<dbReference type="AlphaFoldDB" id="A0A7W8H8X2"/>
<organism evidence="2 3">
    <name type="scientific">Catenibacillus scindens</name>
    <dbReference type="NCBI Taxonomy" id="673271"/>
    <lineage>
        <taxon>Bacteria</taxon>
        <taxon>Bacillati</taxon>
        <taxon>Bacillota</taxon>
        <taxon>Clostridia</taxon>
        <taxon>Lachnospirales</taxon>
        <taxon>Lachnospiraceae</taxon>
        <taxon>Catenibacillus</taxon>
    </lineage>
</organism>
<proteinExistence type="predicted"/>
<keyword evidence="1" id="KW-1133">Transmembrane helix</keyword>
<protein>
    <submittedName>
        <fullName evidence="2">Uncharacterized protein</fullName>
    </submittedName>
</protein>
<keyword evidence="1" id="KW-0812">Transmembrane</keyword>
<keyword evidence="3" id="KW-1185">Reference proteome</keyword>
<sequence length="217" mass="24851">MPWCPKCKTEYINGVEECADCHTPLVSELDVDESLVWERDVEEIELSEEELGKKLREHTATYMRTEEKYKDTRSSGLMLVVLGVFGLAALALVFVGVIPLSLDPVMQYIFYGVLLVLFIVFLVMGIQSLSRSKIYKENISKEEAEEKELLEWLASAPCRSRLDLCHSSEESPEEAYFACQEAMKKMLEEHTPQIAPERMTYIIEKAYTQMYEGDDPA</sequence>
<evidence type="ECO:0000313" key="2">
    <source>
        <dbReference type="EMBL" id="MBB5263835.1"/>
    </source>
</evidence>
<evidence type="ECO:0000313" key="3">
    <source>
        <dbReference type="Proteomes" id="UP000543642"/>
    </source>
</evidence>